<name>A0ABW4R4L6_9RHOB</name>
<evidence type="ECO:0000313" key="3">
    <source>
        <dbReference type="Proteomes" id="UP001597213"/>
    </source>
</evidence>
<feature type="transmembrane region" description="Helical" evidence="1">
    <location>
        <begin position="7"/>
        <end position="28"/>
    </location>
</feature>
<sequence length="82" mass="8835">MKRVTKYLMLAGLIVAGVAWAVLWTASVGDTIGFSSNRDFYFDVRHPVRAAILSAALWAGLAAAIIAGVAWAWLACVGNRRE</sequence>
<dbReference type="EMBL" id="JBHUEN010000006">
    <property type="protein sequence ID" value="MFD1880593.1"/>
    <property type="molecule type" value="Genomic_DNA"/>
</dbReference>
<keyword evidence="1" id="KW-1133">Transmembrane helix</keyword>
<accession>A0ABW4R4L6</accession>
<gene>
    <name evidence="2" type="ORF">ACFSCT_02545</name>
</gene>
<evidence type="ECO:0000256" key="1">
    <source>
        <dbReference type="SAM" id="Phobius"/>
    </source>
</evidence>
<proteinExistence type="predicted"/>
<keyword evidence="1" id="KW-0472">Membrane</keyword>
<keyword evidence="1" id="KW-0812">Transmembrane</keyword>
<feature type="transmembrane region" description="Helical" evidence="1">
    <location>
        <begin position="48"/>
        <end position="74"/>
    </location>
</feature>
<dbReference type="Proteomes" id="UP001597213">
    <property type="component" value="Unassembled WGS sequence"/>
</dbReference>
<evidence type="ECO:0000313" key="2">
    <source>
        <dbReference type="EMBL" id="MFD1880593.1"/>
    </source>
</evidence>
<comment type="caution">
    <text evidence="2">The sequence shown here is derived from an EMBL/GenBank/DDBJ whole genome shotgun (WGS) entry which is preliminary data.</text>
</comment>
<keyword evidence="3" id="KW-1185">Reference proteome</keyword>
<protein>
    <recommendedName>
        <fullName evidence="4">Heme biosynthesis protein HemY</fullName>
    </recommendedName>
</protein>
<reference evidence="3" key="1">
    <citation type="journal article" date="2019" name="Int. J. Syst. Evol. Microbiol.">
        <title>The Global Catalogue of Microorganisms (GCM) 10K type strain sequencing project: providing services to taxonomists for standard genome sequencing and annotation.</title>
        <authorList>
            <consortium name="The Broad Institute Genomics Platform"/>
            <consortium name="The Broad Institute Genome Sequencing Center for Infectious Disease"/>
            <person name="Wu L."/>
            <person name="Ma J."/>
        </authorList>
    </citation>
    <scope>NUCLEOTIDE SEQUENCE [LARGE SCALE GENOMIC DNA]</scope>
    <source>
        <strain evidence="3">CCUG 56029</strain>
    </source>
</reference>
<dbReference type="RefSeq" id="WP_379139892.1">
    <property type="nucleotide sequence ID" value="NZ_JBHUEN010000006.1"/>
</dbReference>
<evidence type="ECO:0008006" key="4">
    <source>
        <dbReference type="Google" id="ProtNLM"/>
    </source>
</evidence>
<organism evidence="2 3">
    <name type="scientific">Paracoccus pacificus</name>
    <dbReference type="NCBI Taxonomy" id="1463598"/>
    <lineage>
        <taxon>Bacteria</taxon>
        <taxon>Pseudomonadati</taxon>
        <taxon>Pseudomonadota</taxon>
        <taxon>Alphaproteobacteria</taxon>
        <taxon>Rhodobacterales</taxon>
        <taxon>Paracoccaceae</taxon>
        <taxon>Paracoccus</taxon>
    </lineage>
</organism>